<feature type="domain" description="Histidine kinase" evidence="8">
    <location>
        <begin position="206"/>
        <end position="423"/>
    </location>
</feature>
<dbReference type="Gene3D" id="3.30.565.10">
    <property type="entry name" value="Histidine kinase-like ATPase, C-terminal domain"/>
    <property type="match status" value="1"/>
</dbReference>
<evidence type="ECO:0000313" key="10">
    <source>
        <dbReference type="Proteomes" id="UP000198901"/>
    </source>
</evidence>
<dbReference type="SMART" id="SM00388">
    <property type="entry name" value="HisKA"/>
    <property type="match status" value="1"/>
</dbReference>
<dbReference type="CDD" id="cd00075">
    <property type="entry name" value="HATPase"/>
    <property type="match status" value="1"/>
</dbReference>
<dbReference type="Gene3D" id="1.10.287.130">
    <property type="match status" value="1"/>
</dbReference>
<evidence type="ECO:0000256" key="1">
    <source>
        <dbReference type="ARBA" id="ARBA00000085"/>
    </source>
</evidence>
<evidence type="ECO:0000259" key="8">
    <source>
        <dbReference type="PROSITE" id="PS50109"/>
    </source>
</evidence>
<evidence type="ECO:0000256" key="5">
    <source>
        <dbReference type="ARBA" id="ARBA00022777"/>
    </source>
</evidence>
<dbReference type="InterPro" id="IPR036890">
    <property type="entry name" value="HATPase_C_sf"/>
</dbReference>
<dbReference type="GO" id="GO:0000155">
    <property type="term" value="F:phosphorelay sensor kinase activity"/>
    <property type="evidence" value="ECO:0007669"/>
    <property type="project" value="InterPro"/>
</dbReference>
<feature type="transmembrane region" description="Helical" evidence="7">
    <location>
        <begin position="168"/>
        <end position="191"/>
    </location>
</feature>
<dbReference type="PRINTS" id="PR00344">
    <property type="entry name" value="BCTRLSENSOR"/>
</dbReference>
<gene>
    <name evidence="9" type="ORF">SAMN04488090_4116</name>
</gene>
<comment type="catalytic activity">
    <reaction evidence="1">
        <text>ATP + protein L-histidine = ADP + protein N-phospho-L-histidine.</text>
        <dbReference type="EC" id="2.7.13.3"/>
    </reaction>
</comment>
<keyword evidence="7" id="KW-0472">Membrane</keyword>
<dbReference type="EC" id="2.7.13.3" evidence="2"/>
<dbReference type="STRING" id="563176.SAMN04488090_4116"/>
<keyword evidence="7" id="KW-1133">Transmembrane helix</keyword>
<keyword evidence="5 9" id="KW-0418">Kinase</keyword>
<accession>A0A1G9VHY1</accession>
<dbReference type="Proteomes" id="UP000198901">
    <property type="component" value="Unassembled WGS sequence"/>
</dbReference>
<keyword evidence="6" id="KW-0902">Two-component regulatory system</keyword>
<evidence type="ECO:0000256" key="2">
    <source>
        <dbReference type="ARBA" id="ARBA00012438"/>
    </source>
</evidence>
<dbReference type="PANTHER" id="PTHR43711">
    <property type="entry name" value="TWO-COMPONENT HISTIDINE KINASE"/>
    <property type="match status" value="1"/>
</dbReference>
<dbReference type="CDD" id="cd00082">
    <property type="entry name" value="HisKA"/>
    <property type="match status" value="1"/>
</dbReference>
<dbReference type="AlphaFoldDB" id="A0A1G9VHY1"/>
<evidence type="ECO:0000313" key="9">
    <source>
        <dbReference type="EMBL" id="SDM71687.1"/>
    </source>
</evidence>
<keyword evidence="10" id="KW-1185">Reference proteome</keyword>
<dbReference type="OrthoDB" id="1933776at2"/>
<dbReference type="Pfam" id="PF02518">
    <property type="entry name" value="HATPase_c"/>
    <property type="match status" value="1"/>
</dbReference>
<dbReference type="SUPFAM" id="SSF47384">
    <property type="entry name" value="Homodimeric domain of signal transducing histidine kinase"/>
    <property type="match status" value="1"/>
</dbReference>
<dbReference type="InterPro" id="IPR004358">
    <property type="entry name" value="Sig_transdc_His_kin-like_C"/>
</dbReference>
<dbReference type="SUPFAM" id="SSF55874">
    <property type="entry name" value="ATPase domain of HSP90 chaperone/DNA topoisomerase II/histidine kinase"/>
    <property type="match status" value="1"/>
</dbReference>
<keyword evidence="3" id="KW-0597">Phosphoprotein</keyword>
<evidence type="ECO:0000256" key="4">
    <source>
        <dbReference type="ARBA" id="ARBA00022679"/>
    </source>
</evidence>
<dbReference type="SMART" id="SM00387">
    <property type="entry name" value="HATPase_c"/>
    <property type="match status" value="1"/>
</dbReference>
<sequence length="426" mass="49293">MPSRTLRIFTVLSVLLLLGLASVQFYWFRQAYRMEDRDFDQRVTASLRVVCRRLIDFNNRPNNPPIRPVERVTSNYYTVQINDRIDPSALEVFLRQEFARQDLKANFEYAIYDCEQSEIRYGGFVCHTANCDSTLALKYTFPQVRRQNYYFGVFFPEKRQYLLNQLNLWAVSTGAVLLVIVFFSYALWVIFRQKKLSELQSDFVNNLTHEFKTPLSTILISTDVLARPDQPRERLASYATIIRKEALRLKQQVDTVLQTAQQSNGTTSLHPETVSIRDALNELLERSAERIRETGAAVSLDLSEEEVSLYVDRLHFSNILFNLLDNALKYSSGQPDIRISAMPEKDKLLIRFEDRGAGIPPEYLGRVFDRFFRVPTGPVHNVKGFGLGLYYVRTMTEAMNGTVRVENREGGGSRFQLQFPFNPKKV</sequence>
<dbReference type="InterPro" id="IPR036097">
    <property type="entry name" value="HisK_dim/P_sf"/>
</dbReference>
<dbReference type="Pfam" id="PF00512">
    <property type="entry name" value="HisKA"/>
    <property type="match status" value="1"/>
</dbReference>
<organism evidence="9 10">
    <name type="scientific">Siphonobacter aquaeclarae</name>
    <dbReference type="NCBI Taxonomy" id="563176"/>
    <lineage>
        <taxon>Bacteria</taxon>
        <taxon>Pseudomonadati</taxon>
        <taxon>Bacteroidota</taxon>
        <taxon>Cytophagia</taxon>
        <taxon>Cytophagales</taxon>
        <taxon>Cytophagaceae</taxon>
        <taxon>Siphonobacter</taxon>
    </lineage>
</organism>
<proteinExistence type="predicted"/>
<evidence type="ECO:0000256" key="3">
    <source>
        <dbReference type="ARBA" id="ARBA00022553"/>
    </source>
</evidence>
<keyword evidence="4" id="KW-0808">Transferase</keyword>
<dbReference type="PANTHER" id="PTHR43711:SF1">
    <property type="entry name" value="HISTIDINE KINASE 1"/>
    <property type="match status" value="1"/>
</dbReference>
<evidence type="ECO:0000256" key="7">
    <source>
        <dbReference type="SAM" id="Phobius"/>
    </source>
</evidence>
<evidence type="ECO:0000256" key="6">
    <source>
        <dbReference type="ARBA" id="ARBA00023012"/>
    </source>
</evidence>
<feature type="transmembrane region" description="Helical" evidence="7">
    <location>
        <begin position="6"/>
        <end position="28"/>
    </location>
</feature>
<keyword evidence="7" id="KW-0812">Transmembrane</keyword>
<dbReference type="InterPro" id="IPR003594">
    <property type="entry name" value="HATPase_dom"/>
</dbReference>
<protein>
    <recommendedName>
        <fullName evidence="2">histidine kinase</fullName>
        <ecNumber evidence="2">2.7.13.3</ecNumber>
    </recommendedName>
</protein>
<dbReference type="InterPro" id="IPR003661">
    <property type="entry name" value="HisK_dim/P_dom"/>
</dbReference>
<dbReference type="PROSITE" id="PS50109">
    <property type="entry name" value="HIS_KIN"/>
    <property type="match status" value="1"/>
</dbReference>
<dbReference type="EMBL" id="FNGS01000008">
    <property type="protein sequence ID" value="SDM71687.1"/>
    <property type="molecule type" value="Genomic_DNA"/>
</dbReference>
<dbReference type="InterPro" id="IPR050736">
    <property type="entry name" value="Sensor_HK_Regulatory"/>
</dbReference>
<dbReference type="RefSeq" id="WP_093207428.1">
    <property type="nucleotide sequence ID" value="NZ_FNGS01000008.1"/>
</dbReference>
<reference evidence="9 10" key="1">
    <citation type="submission" date="2016-10" db="EMBL/GenBank/DDBJ databases">
        <authorList>
            <person name="de Groot N.N."/>
        </authorList>
    </citation>
    <scope>NUCLEOTIDE SEQUENCE [LARGE SCALE GENOMIC DNA]</scope>
    <source>
        <strain evidence="9 10">DSM 21668</strain>
    </source>
</reference>
<name>A0A1G9VHY1_9BACT</name>
<dbReference type="InterPro" id="IPR005467">
    <property type="entry name" value="His_kinase_dom"/>
</dbReference>